<evidence type="ECO:0000259" key="4">
    <source>
        <dbReference type="Pfam" id="PF14383"/>
    </source>
</evidence>
<feature type="region of interest" description="Disordered" evidence="1">
    <location>
        <begin position="183"/>
        <end position="205"/>
    </location>
</feature>
<dbReference type="Pfam" id="PF14383">
    <property type="entry name" value="VARLMGL"/>
    <property type="match status" value="1"/>
</dbReference>
<feature type="compositionally biased region" description="Basic and acidic residues" evidence="1">
    <location>
        <begin position="770"/>
        <end position="781"/>
    </location>
</feature>
<feature type="region of interest" description="Disordered" evidence="1">
    <location>
        <begin position="770"/>
        <end position="813"/>
    </location>
</feature>
<feature type="domain" description="DUF4378" evidence="3">
    <location>
        <begin position="886"/>
        <end position="1033"/>
    </location>
</feature>
<feature type="region of interest" description="Disordered" evidence="1">
    <location>
        <begin position="136"/>
        <end position="162"/>
    </location>
</feature>
<evidence type="ECO:0000256" key="1">
    <source>
        <dbReference type="SAM" id="MobiDB-lite"/>
    </source>
</evidence>
<dbReference type="OrthoDB" id="1925259at2759"/>
<feature type="compositionally biased region" description="Basic and acidic residues" evidence="1">
    <location>
        <begin position="336"/>
        <end position="345"/>
    </location>
</feature>
<keyword evidence="6" id="KW-1185">Reference proteome</keyword>
<feature type="compositionally biased region" description="Basic and acidic residues" evidence="1">
    <location>
        <begin position="31"/>
        <end position="43"/>
    </location>
</feature>
<evidence type="ECO:0008006" key="7">
    <source>
        <dbReference type="Google" id="ProtNLM"/>
    </source>
</evidence>
<feature type="domain" description="DUF3741" evidence="4">
    <location>
        <begin position="108"/>
        <end position="123"/>
    </location>
</feature>
<comment type="caution">
    <text evidence="5">The sequence shown here is derived from an EMBL/GenBank/DDBJ whole genome shotgun (WGS) entry which is preliminary data.</text>
</comment>
<feature type="region of interest" description="Disordered" evidence="1">
    <location>
        <begin position="304"/>
        <end position="345"/>
    </location>
</feature>
<feature type="compositionally biased region" description="Polar residues" evidence="1">
    <location>
        <begin position="186"/>
        <end position="198"/>
    </location>
</feature>
<feature type="compositionally biased region" description="Polar residues" evidence="1">
    <location>
        <begin position="310"/>
        <end position="320"/>
    </location>
</feature>
<accession>A0A6G1CVY2</accession>
<organism evidence="5 6">
    <name type="scientific">Oryza meyeriana var. granulata</name>
    <dbReference type="NCBI Taxonomy" id="110450"/>
    <lineage>
        <taxon>Eukaryota</taxon>
        <taxon>Viridiplantae</taxon>
        <taxon>Streptophyta</taxon>
        <taxon>Embryophyta</taxon>
        <taxon>Tracheophyta</taxon>
        <taxon>Spermatophyta</taxon>
        <taxon>Magnoliopsida</taxon>
        <taxon>Liliopsida</taxon>
        <taxon>Poales</taxon>
        <taxon>Poaceae</taxon>
        <taxon>BOP clade</taxon>
        <taxon>Oryzoideae</taxon>
        <taxon>Oryzeae</taxon>
        <taxon>Oryzinae</taxon>
        <taxon>Oryza</taxon>
        <taxon>Oryza meyeriana</taxon>
    </lineage>
</organism>
<evidence type="ECO:0000259" key="2">
    <source>
        <dbReference type="Pfam" id="PF12552"/>
    </source>
</evidence>
<protein>
    <recommendedName>
        <fullName evidence="7">DUF4378 domain-containing protein</fullName>
    </recommendedName>
</protein>
<dbReference type="InterPro" id="IPR032795">
    <property type="entry name" value="DUF3741-assoc"/>
</dbReference>
<dbReference type="PANTHER" id="PTHR46836:SF8">
    <property type="entry name" value="AFADIN"/>
    <property type="match status" value="1"/>
</dbReference>
<dbReference type="PANTHER" id="PTHR46836">
    <property type="entry name" value="AFADIN"/>
    <property type="match status" value="1"/>
</dbReference>
<proteinExistence type="predicted"/>
<gene>
    <name evidence="5" type="ORF">E2562_033004</name>
</gene>
<feature type="region of interest" description="Disordered" evidence="1">
    <location>
        <begin position="540"/>
        <end position="604"/>
    </location>
</feature>
<name>A0A6G1CVY2_9ORYZ</name>
<dbReference type="Pfam" id="PF12552">
    <property type="entry name" value="DUF3741"/>
    <property type="match status" value="1"/>
</dbReference>
<dbReference type="Pfam" id="PF14309">
    <property type="entry name" value="DUF4378"/>
    <property type="match status" value="1"/>
</dbReference>
<feature type="region of interest" description="Disordered" evidence="1">
    <location>
        <begin position="1"/>
        <end position="53"/>
    </location>
</feature>
<evidence type="ECO:0000259" key="3">
    <source>
        <dbReference type="Pfam" id="PF14309"/>
    </source>
</evidence>
<dbReference type="AlphaFoldDB" id="A0A6G1CVY2"/>
<feature type="compositionally biased region" description="Polar residues" evidence="1">
    <location>
        <begin position="561"/>
        <end position="590"/>
    </location>
</feature>
<dbReference type="EMBL" id="SPHZ02000008">
    <property type="protein sequence ID" value="KAF0904229.1"/>
    <property type="molecule type" value="Genomic_DNA"/>
</dbReference>
<feature type="domain" description="DUF3741" evidence="2">
    <location>
        <begin position="208"/>
        <end position="249"/>
    </location>
</feature>
<dbReference type="Proteomes" id="UP000479710">
    <property type="component" value="Unassembled WGS sequence"/>
</dbReference>
<dbReference type="InterPro" id="IPR025486">
    <property type="entry name" value="DUF4378"/>
</dbReference>
<dbReference type="InterPro" id="IPR022212">
    <property type="entry name" value="DUF3741"/>
</dbReference>
<feature type="compositionally biased region" description="Polar residues" evidence="1">
    <location>
        <begin position="791"/>
        <end position="813"/>
    </location>
</feature>
<sequence>MSGGPVAAASSRGLQTPPGMEGIGRGRSRRRGEAGEGWLERNAADSTPHPVDHRGAVWRKQASNPGMLSDSMLAVENWRSKPKKAIGIPIKTLIDEEFSKDVNARHTSPGVVGRLMGLESLPSFGANNQHRYAQSHAEKSSPCCTHDRRSSSEYVPHRRSTDEMPEVKDVFEVMEATRMKIHRSPTSKSGNVTSTFGKTGSPDLDHMRQKIMDAKRLSTDESFQISEELNETLDALVSNKDLLLQFLQKLDPIVKRDLHDHDSPSSTANCITILKPSRRNQFTDTDNIYSQDKGAESYFYKQKEVEHSQSRPYATLPSQSPKEETGSLRQKLSRSSHQEISDKRVSSTRIVVLKPSLEKAQDIEGAFALRDELPRFDFRRHKQCHGNAVWSPCAEEYIGPLRDSETFDDVAKGSKEIARGVMKQMRAARSVGTRKQILKPETSTFVSDERSQFLSSLPNVKSSEAFCRSSELLDGWASSSFTSPPAYPRETKVSKEAKKHLSNRWKATRRYQHQTAENNGFSMLGDMLALSDQEVSKIATQKISNRKYPKGESQKDRMPGSCNSPLGISSNDGWRDVATSNLPRSKSLPTPFNRGVQKSNNRKRTGRHNEFCMLKDVLKVGPHDSEHACHSRNRKSLFRDATFHSDEADIVSSDNEERMVIEREIHVNSEEPTNCITLNDASMETPLHPSNPDHELDAVYYLDTSPVVPGQKKELCSPDRQNQQMHQQSPIELNNHLVVPTLNSLVTQAEGIEQHQGDDNLVPEFKEKSVSAARIDDHESDSNQAPWVIPQTGSESPVSSNKDEQQSPVSVLESSLDAEDIYSGDFEKISADLQGLRMQLRLLKMEATDSAEDTELILSDDELITASQPLPDKEISPSFRDEEERDFSYVLDMLMVLGINAANQDQLLDMCYLSECPAGPDVFDMLENKYNSLILWPSPERKLLFDVTNAIIADIITSLMQHSSKGLSWSCLTRLDQEGFVEVVWQRVVDLRQEMEYAHEGLLMDLGWVGSEDGIDLVASEVGRMVHEDLLQETISEFLGMTKSAMRWLE</sequence>
<evidence type="ECO:0000313" key="6">
    <source>
        <dbReference type="Proteomes" id="UP000479710"/>
    </source>
</evidence>
<reference evidence="5 6" key="1">
    <citation type="submission" date="2019-11" db="EMBL/GenBank/DDBJ databases">
        <title>Whole genome sequence of Oryza granulata.</title>
        <authorList>
            <person name="Li W."/>
        </authorList>
    </citation>
    <scope>NUCLEOTIDE SEQUENCE [LARGE SCALE GENOMIC DNA]</scope>
    <source>
        <strain evidence="6">cv. Menghai</strain>
        <tissue evidence="5">Leaf</tissue>
    </source>
</reference>
<evidence type="ECO:0000313" key="5">
    <source>
        <dbReference type="EMBL" id="KAF0904229.1"/>
    </source>
</evidence>
<feature type="compositionally biased region" description="Basic and acidic residues" evidence="1">
    <location>
        <begin position="145"/>
        <end position="162"/>
    </location>
</feature>
<feature type="compositionally biased region" description="Basic and acidic residues" evidence="1">
    <location>
        <begin position="549"/>
        <end position="558"/>
    </location>
</feature>